<evidence type="ECO:0000259" key="2">
    <source>
        <dbReference type="Pfam" id="PF09992"/>
    </source>
</evidence>
<gene>
    <name evidence="3" type="ORF">SAMN05216499_10767</name>
</gene>
<sequence length="410" mass="41145">MRRRQIVLGAGVLVAAVVGGTVGAGQARAAAGPVTYGQVERLARGVDYQDLTVEAAHGVVHGHVVTVDLRDPRVSVDLLTPGVVAGRAAVSQLADTRHAIAAVNGDFFDIDESQHPGVTPTGSSVGPEIGSGRALKAAVPDAQRFGPGMPKGETTKDVLGVGVDRRARLDTLTLHGEVRTAAGTYPLGGFNQYALPVGGIGAYTADWGATSRGRAVCGSDTSRAAGCSTDTYEVAVRAGRVVSAAGAPGAGAVPRGTTVLLGRDAGADTLRTLRPGDRVSVGEHLAPSATHIPYAFAVGGFPVVRGGAPLAGLDDRTVATRTAAGFGDDGRTLRLLALDGSAETSAGLTVAEVAALMQELGCDNAVNLDGGGSTTLVARDPGAAAVTVRSHPAGGVERPVANGIGVFAPR</sequence>
<evidence type="ECO:0000313" key="4">
    <source>
        <dbReference type="Proteomes" id="UP000184111"/>
    </source>
</evidence>
<dbReference type="Pfam" id="PF09992">
    <property type="entry name" value="NAGPA"/>
    <property type="match status" value="1"/>
</dbReference>
<evidence type="ECO:0000256" key="1">
    <source>
        <dbReference type="SAM" id="SignalP"/>
    </source>
</evidence>
<proteinExistence type="predicted"/>
<keyword evidence="1" id="KW-0732">Signal</keyword>
<reference evidence="3 4" key="1">
    <citation type="submission" date="2016-11" db="EMBL/GenBank/DDBJ databases">
        <authorList>
            <person name="Jaros S."/>
            <person name="Januszkiewicz K."/>
            <person name="Wedrychowicz H."/>
        </authorList>
    </citation>
    <scope>NUCLEOTIDE SEQUENCE [LARGE SCALE GENOMIC DNA]</scope>
    <source>
        <strain evidence="3 4">CGMCC 4.2025</strain>
    </source>
</reference>
<name>A0A1M7ES50_9ACTN</name>
<dbReference type="STRING" id="310782.SAMN05216499_10767"/>
<dbReference type="EMBL" id="FRBI01000007">
    <property type="protein sequence ID" value="SHL94581.1"/>
    <property type="molecule type" value="Genomic_DNA"/>
</dbReference>
<dbReference type="PANTHER" id="PTHR40446:SF2">
    <property type="entry name" value="N-ACETYLGLUCOSAMINE-1-PHOSPHODIESTER ALPHA-N-ACETYLGLUCOSAMINIDASE"/>
    <property type="match status" value="1"/>
</dbReference>
<organism evidence="3 4">
    <name type="scientific">Actinacidiphila paucisporea</name>
    <dbReference type="NCBI Taxonomy" id="310782"/>
    <lineage>
        <taxon>Bacteria</taxon>
        <taxon>Bacillati</taxon>
        <taxon>Actinomycetota</taxon>
        <taxon>Actinomycetes</taxon>
        <taxon>Kitasatosporales</taxon>
        <taxon>Streptomycetaceae</taxon>
        <taxon>Actinacidiphila</taxon>
    </lineage>
</organism>
<dbReference type="AlphaFoldDB" id="A0A1M7ES50"/>
<dbReference type="Proteomes" id="UP000184111">
    <property type="component" value="Unassembled WGS sequence"/>
</dbReference>
<feature type="domain" description="Phosphodiester glycosidase" evidence="2">
    <location>
        <begin position="231"/>
        <end position="407"/>
    </location>
</feature>
<dbReference type="RefSeq" id="WP_073497690.1">
    <property type="nucleotide sequence ID" value="NZ_FRBI01000007.1"/>
</dbReference>
<dbReference type="InterPro" id="IPR018711">
    <property type="entry name" value="NAGPA"/>
</dbReference>
<feature type="chain" id="PRO_5012793985" description="Phosphodiester glycosidase domain-containing protein" evidence="1">
    <location>
        <begin position="30"/>
        <end position="410"/>
    </location>
</feature>
<evidence type="ECO:0000313" key="3">
    <source>
        <dbReference type="EMBL" id="SHL94581.1"/>
    </source>
</evidence>
<accession>A0A1M7ES50</accession>
<protein>
    <recommendedName>
        <fullName evidence="2">Phosphodiester glycosidase domain-containing protein</fullName>
    </recommendedName>
</protein>
<dbReference type="PANTHER" id="PTHR40446">
    <property type="entry name" value="N-ACETYLGLUCOSAMINE-1-PHOSPHODIESTER ALPHA-N-ACETYLGLUCOSAMINIDASE"/>
    <property type="match status" value="1"/>
</dbReference>
<keyword evidence="4" id="KW-1185">Reference proteome</keyword>
<feature type="signal peptide" evidence="1">
    <location>
        <begin position="1"/>
        <end position="29"/>
    </location>
</feature>